<keyword evidence="5" id="KW-1185">Reference proteome</keyword>
<dbReference type="PRINTS" id="PR00080">
    <property type="entry name" value="SDRFAMILY"/>
</dbReference>
<evidence type="ECO:0000313" key="4">
    <source>
        <dbReference type="EMBL" id="AXY77830.1"/>
    </source>
</evidence>
<dbReference type="EMBL" id="CP032157">
    <property type="protein sequence ID" value="AXY77830.1"/>
    <property type="molecule type" value="Genomic_DNA"/>
</dbReference>
<dbReference type="KEGG" id="pseg:D3H65_29275"/>
<dbReference type="PRINTS" id="PR00081">
    <property type="entry name" value="GDHRDH"/>
</dbReference>
<proteinExistence type="inferred from homology"/>
<dbReference type="PANTHER" id="PTHR42901">
    <property type="entry name" value="ALCOHOL DEHYDROGENASE"/>
    <property type="match status" value="1"/>
</dbReference>
<dbReference type="InterPro" id="IPR002347">
    <property type="entry name" value="SDR_fam"/>
</dbReference>
<dbReference type="PANTHER" id="PTHR42901:SF1">
    <property type="entry name" value="ALCOHOL DEHYDROGENASE"/>
    <property type="match status" value="1"/>
</dbReference>
<dbReference type="InterPro" id="IPR036291">
    <property type="entry name" value="NAD(P)-bd_dom_sf"/>
</dbReference>
<name>A0A3B7MXN6_9BACT</name>
<dbReference type="Gene3D" id="3.40.50.720">
    <property type="entry name" value="NAD(P)-binding Rossmann-like Domain"/>
    <property type="match status" value="1"/>
</dbReference>
<evidence type="ECO:0000256" key="2">
    <source>
        <dbReference type="ARBA" id="ARBA00023002"/>
    </source>
</evidence>
<dbReference type="Proteomes" id="UP000263900">
    <property type="component" value="Chromosome"/>
</dbReference>
<sequence length="253" mass="27931">MSSIALITGATSGFGKALAIKFATNRYNLIITGRRADRLQEVKNTLTSTYGIEVIALCFDVRSRKAAFEAIEQLPAAWKAVDVLINNAGLALGRDYFDEASIDDWENMIDTNLKGLLYVTKALIPNMIERRKGHIINIGSTAGKEVYEKGNTYCATKHAVNAISQAMRIDLLRHKIKVTAVHPGAADTEFSTVRFKGDEEQARKVYEGYEPLTAGDVADVVYYTATLPPHVCINDLVLTCTAQANSMYLYKEQ</sequence>
<dbReference type="PROSITE" id="PS00061">
    <property type="entry name" value="ADH_SHORT"/>
    <property type="match status" value="1"/>
</dbReference>
<organism evidence="4 5">
    <name type="scientific">Paraflavitalea soli</name>
    <dbReference type="NCBI Taxonomy" id="2315862"/>
    <lineage>
        <taxon>Bacteria</taxon>
        <taxon>Pseudomonadati</taxon>
        <taxon>Bacteroidota</taxon>
        <taxon>Chitinophagia</taxon>
        <taxon>Chitinophagales</taxon>
        <taxon>Chitinophagaceae</taxon>
        <taxon>Paraflavitalea</taxon>
    </lineage>
</organism>
<dbReference type="FunFam" id="3.40.50.720:FF:000047">
    <property type="entry name" value="NADP-dependent L-serine/L-allo-threonine dehydrogenase"/>
    <property type="match status" value="1"/>
</dbReference>
<dbReference type="Pfam" id="PF00106">
    <property type="entry name" value="adh_short"/>
    <property type="match status" value="1"/>
</dbReference>
<dbReference type="AlphaFoldDB" id="A0A3B7MXN6"/>
<keyword evidence="2" id="KW-0560">Oxidoreductase</keyword>
<evidence type="ECO:0000256" key="3">
    <source>
        <dbReference type="RuleBase" id="RU000363"/>
    </source>
</evidence>
<protein>
    <submittedName>
        <fullName evidence="4">SDR family NAD(P)-dependent oxidoreductase</fullName>
    </submittedName>
</protein>
<dbReference type="GO" id="GO:0016616">
    <property type="term" value="F:oxidoreductase activity, acting on the CH-OH group of donors, NAD or NADP as acceptor"/>
    <property type="evidence" value="ECO:0007669"/>
    <property type="project" value="UniProtKB-ARBA"/>
</dbReference>
<gene>
    <name evidence="4" type="ORF">D3H65_29275</name>
</gene>
<evidence type="ECO:0000313" key="5">
    <source>
        <dbReference type="Proteomes" id="UP000263900"/>
    </source>
</evidence>
<comment type="similarity">
    <text evidence="1 3">Belongs to the short-chain dehydrogenases/reductases (SDR) family.</text>
</comment>
<dbReference type="OrthoDB" id="9775296at2"/>
<dbReference type="RefSeq" id="WP_119053703.1">
    <property type="nucleotide sequence ID" value="NZ_CP032157.1"/>
</dbReference>
<dbReference type="InterPro" id="IPR020904">
    <property type="entry name" value="Sc_DH/Rdtase_CS"/>
</dbReference>
<evidence type="ECO:0000256" key="1">
    <source>
        <dbReference type="ARBA" id="ARBA00006484"/>
    </source>
</evidence>
<accession>A0A3B7MXN6</accession>
<reference evidence="4 5" key="1">
    <citation type="submission" date="2018-09" db="EMBL/GenBank/DDBJ databases">
        <title>Genome sequencing of strain 6GH32-13.</title>
        <authorList>
            <person name="Weon H.-Y."/>
            <person name="Heo J."/>
            <person name="Kwon S.-W."/>
        </authorList>
    </citation>
    <scope>NUCLEOTIDE SEQUENCE [LARGE SCALE GENOMIC DNA]</scope>
    <source>
        <strain evidence="4 5">5GH32-13</strain>
    </source>
</reference>
<dbReference type="SUPFAM" id="SSF51735">
    <property type="entry name" value="NAD(P)-binding Rossmann-fold domains"/>
    <property type="match status" value="1"/>
</dbReference>